<reference evidence="1" key="2">
    <citation type="submission" date="2020-09" db="EMBL/GenBank/DDBJ databases">
        <authorList>
            <person name="Sun Q."/>
            <person name="Ohkuma M."/>
        </authorList>
    </citation>
    <scope>NUCLEOTIDE SEQUENCE</scope>
    <source>
        <strain evidence="1">JCM 3276</strain>
    </source>
</reference>
<evidence type="ECO:0000313" key="1">
    <source>
        <dbReference type="EMBL" id="GGS26646.1"/>
    </source>
</evidence>
<dbReference type="SUPFAM" id="SSF53187">
    <property type="entry name" value="Zn-dependent exopeptidases"/>
    <property type="match status" value="1"/>
</dbReference>
<dbReference type="Gene3D" id="3.30.70.360">
    <property type="match status" value="1"/>
</dbReference>
<organism evidence="1 2">
    <name type="scientific">Actinokineospora fastidiosa</name>
    <dbReference type="NCBI Taxonomy" id="1816"/>
    <lineage>
        <taxon>Bacteria</taxon>
        <taxon>Bacillati</taxon>
        <taxon>Actinomycetota</taxon>
        <taxon>Actinomycetes</taxon>
        <taxon>Pseudonocardiales</taxon>
        <taxon>Pseudonocardiaceae</taxon>
        <taxon>Actinokineospora</taxon>
    </lineage>
</organism>
<name>A0A918GA60_9PSEU</name>
<protein>
    <submittedName>
        <fullName evidence="1">Uncharacterized protein</fullName>
    </submittedName>
</protein>
<dbReference type="Proteomes" id="UP000660680">
    <property type="component" value="Unassembled WGS sequence"/>
</dbReference>
<dbReference type="InterPro" id="IPR002933">
    <property type="entry name" value="Peptidase_M20"/>
</dbReference>
<sequence length="402" mass="41357">MLTAADHALLLDLLALPTAGPLESDGPVRLWEAQKRYADASGLTVVHHAPADPAVLDRPDVPSTVRGRGADFLACQPNLVLRLGPPLPVARTVMFNVHLDTVAGVEPVSFDGAVFRGRGAIDAKGPAVALLAGIRDAAARRQAVGAEVAVVVQAVSGEEGGAMGVFGTRPLVEAGHVGALNVFCEPTSGRYQPRATASATAEIRVDGDDAIDDSPGDGHNATVLLGHIAAWLGERLDDVCVAGLHTGTAHNRVYGTGTLLVNLPYATAEAGAALTAAVEAHLADALADFAARHARSRALARTAADARRVTRLHWRKRGLPTLTDAGPAVADLMAAAGVPRGDGAFTCDAIWLSGSPTAVLGPGDLAANRAHAPGEHALLADLDAFAAQVSRLLCAFADRRTC</sequence>
<dbReference type="InterPro" id="IPR050072">
    <property type="entry name" value="Peptidase_M20A"/>
</dbReference>
<dbReference type="Pfam" id="PF01546">
    <property type="entry name" value="Peptidase_M20"/>
    <property type="match status" value="1"/>
</dbReference>
<keyword evidence="2" id="KW-1185">Reference proteome</keyword>
<reference evidence="1" key="1">
    <citation type="journal article" date="2014" name="Int. J. Syst. Evol. Microbiol.">
        <title>Complete genome sequence of Corynebacterium casei LMG S-19264T (=DSM 44701T), isolated from a smear-ripened cheese.</title>
        <authorList>
            <consortium name="US DOE Joint Genome Institute (JGI-PGF)"/>
            <person name="Walter F."/>
            <person name="Albersmeier A."/>
            <person name="Kalinowski J."/>
            <person name="Ruckert C."/>
        </authorList>
    </citation>
    <scope>NUCLEOTIDE SEQUENCE</scope>
    <source>
        <strain evidence="1">JCM 3276</strain>
    </source>
</reference>
<dbReference type="Gene3D" id="3.40.630.10">
    <property type="entry name" value="Zn peptidases"/>
    <property type="match status" value="1"/>
</dbReference>
<dbReference type="RefSeq" id="WP_189209934.1">
    <property type="nucleotide sequence ID" value="NZ_BMRB01000001.1"/>
</dbReference>
<proteinExistence type="predicted"/>
<evidence type="ECO:0000313" key="2">
    <source>
        <dbReference type="Proteomes" id="UP000660680"/>
    </source>
</evidence>
<dbReference type="EMBL" id="BMRB01000001">
    <property type="protein sequence ID" value="GGS26646.1"/>
    <property type="molecule type" value="Genomic_DNA"/>
</dbReference>
<accession>A0A918GA60</accession>
<gene>
    <name evidence="1" type="ORF">GCM10010171_20190</name>
</gene>
<dbReference type="PANTHER" id="PTHR43808">
    <property type="entry name" value="ACETYLORNITHINE DEACETYLASE"/>
    <property type="match status" value="1"/>
</dbReference>
<dbReference type="GO" id="GO:0016787">
    <property type="term" value="F:hydrolase activity"/>
    <property type="evidence" value="ECO:0007669"/>
    <property type="project" value="InterPro"/>
</dbReference>
<dbReference type="AlphaFoldDB" id="A0A918GA60"/>
<comment type="caution">
    <text evidence="1">The sequence shown here is derived from an EMBL/GenBank/DDBJ whole genome shotgun (WGS) entry which is preliminary data.</text>
</comment>